<dbReference type="PANTHER" id="PTHR44068">
    <property type="entry name" value="ZGC:194242"/>
    <property type="match status" value="1"/>
</dbReference>
<dbReference type="Pfam" id="PF08241">
    <property type="entry name" value="Methyltransf_11"/>
    <property type="match status" value="1"/>
</dbReference>
<dbReference type="STRING" id="1125712.HMPREF1316_1792"/>
<keyword evidence="3" id="KW-0489">Methyltransferase</keyword>
<dbReference type="CDD" id="cd02440">
    <property type="entry name" value="AdoMet_MTases"/>
    <property type="match status" value="1"/>
</dbReference>
<dbReference type="RefSeq" id="WP_021726427.1">
    <property type="nucleotide sequence ID" value="NZ_AWEZ01000050.1"/>
</dbReference>
<evidence type="ECO:0000313" key="4">
    <source>
        <dbReference type="Proteomes" id="UP000016638"/>
    </source>
</evidence>
<dbReference type="SUPFAM" id="SSF53335">
    <property type="entry name" value="S-adenosyl-L-methionine-dependent methyltransferases"/>
    <property type="match status" value="1"/>
</dbReference>
<dbReference type="EMBL" id="AWEZ01000050">
    <property type="protein sequence ID" value="ERL07917.1"/>
    <property type="molecule type" value="Genomic_DNA"/>
</dbReference>
<keyword evidence="4" id="KW-1185">Reference proteome</keyword>
<protein>
    <submittedName>
        <fullName evidence="3">Methyltransferase domain protein</fullName>
    </submittedName>
</protein>
<dbReference type="InterPro" id="IPR013216">
    <property type="entry name" value="Methyltransf_11"/>
</dbReference>
<dbReference type="InterPro" id="IPR050447">
    <property type="entry name" value="Erg6_SMT_methyltransf"/>
</dbReference>
<proteinExistence type="predicted"/>
<sequence length="216" mass="23368">MSDRLTERQITDAGNPAKPTGVYGARMLHRMNRSHADVTNWALDFIDFSNVAHALDIGCGGGATMARLLARMGGRDGTVCGVDHSEISCEESRALNAEAIAAGRAEVLQADVESLPFADGSFDVAVTVESFYFWPRPQEDLVEVARVLAPGAHFLLVADVYQKDGLPAETLENIRKRNLTVLAPDEYEASLTRAGLSSVTVHLRDGTTWIAVEGVR</sequence>
<dbReference type="Gene3D" id="3.40.50.150">
    <property type="entry name" value="Vaccinia Virus protein VP39"/>
    <property type="match status" value="1"/>
</dbReference>
<dbReference type="OrthoDB" id="9769602at2"/>
<keyword evidence="1 3" id="KW-0808">Transferase</keyword>
<dbReference type="InterPro" id="IPR029063">
    <property type="entry name" value="SAM-dependent_MTases_sf"/>
</dbReference>
<evidence type="ECO:0000259" key="2">
    <source>
        <dbReference type="Pfam" id="PF08241"/>
    </source>
</evidence>
<dbReference type="eggNOG" id="COG2226">
    <property type="taxonomic scope" value="Bacteria"/>
</dbReference>
<dbReference type="AlphaFoldDB" id="U2UXU1"/>
<feature type="domain" description="Methyltransferase type 11" evidence="2">
    <location>
        <begin position="55"/>
        <end position="155"/>
    </location>
</feature>
<reference evidence="3 4" key="1">
    <citation type="submission" date="2013-08" db="EMBL/GenBank/DDBJ databases">
        <authorList>
            <person name="Durkin A.S."/>
            <person name="Haft D.R."/>
            <person name="McCorrison J."/>
            <person name="Torralba M."/>
            <person name="Gillis M."/>
            <person name="Haft D.H."/>
            <person name="Methe B."/>
            <person name="Sutton G."/>
            <person name="Nelson K.E."/>
        </authorList>
    </citation>
    <scope>NUCLEOTIDE SEQUENCE [LARGE SCALE GENOMIC DNA]</scope>
    <source>
        <strain evidence="3 4">F0195</strain>
    </source>
</reference>
<comment type="caution">
    <text evidence="3">The sequence shown here is derived from an EMBL/GenBank/DDBJ whole genome shotgun (WGS) entry which is preliminary data.</text>
</comment>
<dbReference type="PANTHER" id="PTHR44068:SF11">
    <property type="entry name" value="GERANYL DIPHOSPHATE 2-C-METHYLTRANSFERASE"/>
    <property type="match status" value="1"/>
</dbReference>
<dbReference type="Proteomes" id="UP000016638">
    <property type="component" value="Unassembled WGS sequence"/>
</dbReference>
<organism evidence="3 4">
    <name type="scientific">Olsenella profusa F0195</name>
    <dbReference type="NCBI Taxonomy" id="1125712"/>
    <lineage>
        <taxon>Bacteria</taxon>
        <taxon>Bacillati</taxon>
        <taxon>Actinomycetota</taxon>
        <taxon>Coriobacteriia</taxon>
        <taxon>Coriobacteriales</taxon>
        <taxon>Atopobiaceae</taxon>
        <taxon>Olsenella</taxon>
    </lineage>
</organism>
<gene>
    <name evidence="3" type="ORF">HMPREF1316_1792</name>
</gene>
<dbReference type="PATRIC" id="fig|1125712.3.peg.1504"/>
<accession>U2UXU1</accession>
<evidence type="ECO:0000256" key="1">
    <source>
        <dbReference type="ARBA" id="ARBA00022679"/>
    </source>
</evidence>
<evidence type="ECO:0000313" key="3">
    <source>
        <dbReference type="EMBL" id="ERL07917.1"/>
    </source>
</evidence>
<dbReference type="GO" id="GO:0032259">
    <property type="term" value="P:methylation"/>
    <property type="evidence" value="ECO:0007669"/>
    <property type="project" value="UniProtKB-KW"/>
</dbReference>
<name>U2UXU1_9ACTN</name>
<dbReference type="GO" id="GO:0008757">
    <property type="term" value="F:S-adenosylmethionine-dependent methyltransferase activity"/>
    <property type="evidence" value="ECO:0007669"/>
    <property type="project" value="InterPro"/>
</dbReference>